<protein>
    <submittedName>
        <fullName evidence="2">Unannotated protein</fullName>
    </submittedName>
</protein>
<sequence>MSGLTASIGDAQYISLMTYRKDGTGVATPVWVADRGNFLFAWTQADSGKAKRIARDPVVQIAVCTASGKLKSGYVPATARLLDGGGEEMVRELMLNKYGWKLKFLIWQQKVRGKDIKHIGVQITLGGDLTRPEDSPVFD</sequence>
<gene>
    <name evidence="2" type="ORF">UFOPK1939_00398</name>
</gene>
<name>A0A6J6I4F2_9ZZZZ</name>
<keyword evidence="1" id="KW-0560">Oxidoreductase</keyword>
<dbReference type="PANTHER" id="PTHR35176:SF11">
    <property type="entry name" value="PYRIDOXAMINE 5'-PHOSPHATE OXIDASE FAMILY PROTEIN"/>
    <property type="match status" value="1"/>
</dbReference>
<dbReference type="Gene3D" id="2.30.110.10">
    <property type="entry name" value="Electron Transport, Fmn-binding Protein, Chain A"/>
    <property type="match status" value="1"/>
</dbReference>
<dbReference type="InterPro" id="IPR019965">
    <property type="entry name" value="PPOX_F420-dep_Rv2061_put"/>
</dbReference>
<dbReference type="GO" id="GO:0070967">
    <property type="term" value="F:coenzyme F420 binding"/>
    <property type="evidence" value="ECO:0007669"/>
    <property type="project" value="TreeGrafter"/>
</dbReference>
<evidence type="ECO:0000256" key="1">
    <source>
        <dbReference type="ARBA" id="ARBA00023002"/>
    </source>
</evidence>
<proteinExistence type="predicted"/>
<dbReference type="NCBIfam" id="TIGR03666">
    <property type="entry name" value="Rv2061_F420"/>
    <property type="match status" value="1"/>
</dbReference>
<dbReference type="GO" id="GO:0016627">
    <property type="term" value="F:oxidoreductase activity, acting on the CH-CH group of donors"/>
    <property type="evidence" value="ECO:0007669"/>
    <property type="project" value="TreeGrafter"/>
</dbReference>
<dbReference type="InterPro" id="IPR052019">
    <property type="entry name" value="F420H2_bilvrd_red/Heme_oxyg"/>
</dbReference>
<evidence type="ECO:0000313" key="2">
    <source>
        <dbReference type="EMBL" id="CAB4618675.1"/>
    </source>
</evidence>
<accession>A0A6J6I4F2</accession>
<dbReference type="PANTHER" id="PTHR35176">
    <property type="entry name" value="HEME OXYGENASE HI_0854-RELATED"/>
    <property type="match status" value="1"/>
</dbReference>
<dbReference type="InterPro" id="IPR012349">
    <property type="entry name" value="Split_barrel_FMN-bd"/>
</dbReference>
<dbReference type="SUPFAM" id="SSF50475">
    <property type="entry name" value="FMN-binding split barrel"/>
    <property type="match status" value="1"/>
</dbReference>
<organism evidence="2">
    <name type="scientific">freshwater metagenome</name>
    <dbReference type="NCBI Taxonomy" id="449393"/>
    <lineage>
        <taxon>unclassified sequences</taxon>
        <taxon>metagenomes</taxon>
        <taxon>ecological metagenomes</taxon>
    </lineage>
</organism>
<dbReference type="EMBL" id="CAEZVF010000039">
    <property type="protein sequence ID" value="CAB4618675.1"/>
    <property type="molecule type" value="Genomic_DNA"/>
</dbReference>
<reference evidence="2" key="1">
    <citation type="submission" date="2020-05" db="EMBL/GenBank/DDBJ databases">
        <authorList>
            <person name="Chiriac C."/>
            <person name="Salcher M."/>
            <person name="Ghai R."/>
            <person name="Kavagutti S V."/>
        </authorList>
    </citation>
    <scope>NUCLEOTIDE SEQUENCE</scope>
</reference>
<dbReference type="AlphaFoldDB" id="A0A6J6I4F2"/>
<dbReference type="GO" id="GO:0005829">
    <property type="term" value="C:cytosol"/>
    <property type="evidence" value="ECO:0007669"/>
    <property type="project" value="TreeGrafter"/>
</dbReference>